<dbReference type="InterPro" id="IPR029044">
    <property type="entry name" value="Nucleotide-diphossugar_trans"/>
</dbReference>
<evidence type="ECO:0008006" key="2">
    <source>
        <dbReference type="Google" id="ProtNLM"/>
    </source>
</evidence>
<dbReference type="SUPFAM" id="SSF53448">
    <property type="entry name" value="Nucleotide-diphospho-sugar transferases"/>
    <property type="match status" value="1"/>
</dbReference>
<dbReference type="InterPro" id="IPR053034">
    <property type="entry name" value="Glucuronokinase-like"/>
</dbReference>
<proteinExistence type="predicted"/>
<reference evidence="1" key="1">
    <citation type="journal article" date="2010" name="Science">
        <title>Plasticity of animal genome architecture unmasked by rapid evolution of a pelagic tunicate.</title>
        <authorList>
            <person name="Denoeud F."/>
            <person name="Henriet S."/>
            <person name="Mungpakdee S."/>
            <person name="Aury J.M."/>
            <person name="Da Silva C."/>
            <person name="Brinkmann H."/>
            <person name="Mikhaleva J."/>
            <person name="Olsen L.C."/>
            <person name="Jubin C."/>
            <person name="Canestro C."/>
            <person name="Bouquet J.M."/>
            <person name="Danks G."/>
            <person name="Poulain J."/>
            <person name="Campsteijn C."/>
            <person name="Adamski M."/>
            <person name="Cross I."/>
            <person name="Yadetie F."/>
            <person name="Muffato M."/>
            <person name="Louis A."/>
            <person name="Butcher S."/>
            <person name="Tsagkogeorga G."/>
            <person name="Konrad A."/>
            <person name="Singh S."/>
            <person name="Jensen M.F."/>
            <person name="Cong E.H."/>
            <person name="Eikeseth-Otteraa H."/>
            <person name="Noel B."/>
            <person name="Anthouard V."/>
            <person name="Porcel B.M."/>
            <person name="Kachouri-Lafond R."/>
            <person name="Nishino A."/>
            <person name="Ugolini M."/>
            <person name="Chourrout P."/>
            <person name="Nishida H."/>
            <person name="Aasland R."/>
            <person name="Huzurbazar S."/>
            <person name="Westhof E."/>
            <person name="Delsuc F."/>
            <person name="Lehrach H."/>
            <person name="Reinhardt R."/>
            <person name="Weissenbach J."/>
            <person name="Roy S.W."/>
            <person name="Artiguenave F."/>
            <person name="Postlethwait J.H."/>
            <person name="Manak J.R."/>
            <person name="Thompson E.M."/>
            <person name="Jaillon O."/>
            <person name="Du Pasquier L."/>
            <person name="Boudinot P."/>
            <person name="Liberles D.A."/>
            <person name="Volff J.N."/>
            <person name="Philippe H."/>
            <person name="Lenhard B."/>
            <person name="Roest Crollius H."/>
            <person name="Wincker P."/>
            <person name="Chourrout D."/>
        </authorList>
    </citation>
    <scope>NUCLEOTIDE SEQUENCE [LARGE SCALE GENOMIC DNA]</scope>
</reference>
<dbReference type="PANTHER" id="PTHR38710:SF1">
    <property type="entry name" value="WITH PUTATIVE URIDYL PYROPHOSPHORYLASE-RELATED"/>
    <property type="match status" value="1"/>
</dbReference>
<name>E4YKP2_OIKDI</name>
<dbReference type="EMBL" id="FN654715">
    <property type="protein sequence ID" value="CBY36053.1"/>
    <property type="molecule type" value="Genomic_DNA"/>
</dbReference>
<dbReference type="AlphaFoldDB" id="E4YKP2"/>
<accession>E4YKP2</accession>
<gene>
    <name evidence="1" type="ORF">GSOID_T00028532001</name>
</gene>
<protein>
    <recommendedName>
        <fullName evidence="2">Nucleotidyl transferase domain-containing protein</fullName>
    </recommendedName>
</protein>
<sequence length="184" mass="21768">MKCVILVAGHGTLLENEIREKGPKELVGPAVGKKKILDIWWKIVNQRTLFSDVYLVTNADKYKYYERWATANDFPVSNIINDGSTSFHNSLGAAEDLQLVLNTAEISEDIVVVAGDMLFEEKSVDMCQIIQFYRRFTKYQYELSVWYWRKWSRPQRFAVYSVKNMYKFWKIEKFILRNFEGFYN</sequence>
<evidence type="ECO:0000313" key="1">
    <source>
        <dbReference type="EMBL" id="CBY36053.1"/>
    </source>
</evidence>
<dbReference type="Gene3D" id="3.90.550.10">
    <property type="entry name" value="Spore Coat Polysaccharide Biosynthesis Protein SpsA, Chain A"/>
    <property type="match status" value="1"/>
</dbReference>
<dbReference type="Proteomes" id="UP000011014">
    <property type="component" value="Unassembled WGS sequence"/>
</dbReference>
<dbReference type="PANTHER" id="PTHR38710">
    <property type="entry name" value="WITH PUTATIVE URIDYL PYROPHOSPHORYLASE-RELATED"/>
    <property type="match status" value="1"/>
</dbReference>
<organism evidence="1">
    <name type="scientific">Oikopleura dioica</name>
    <name type="common">Tunicate</name>
    <dbReference type="NCBI Taxonomy" id="34765"/>
    <lineage>
        <taxon>Eukaryota</taxon>
        <taxon>Metazoa</taxon>
        <taxon>Chordata</taxon>
        <taxon>Tunicata</taxon>
        <taxon>Appendicularia</taxon>
        <taxon>Copelata</taxon>
        <taxon>Oikopleuridae</taxon>
        <taxon>Oikopleura</taxon>
    </lineage>
</organism>